<evidence type="ECO:0000256" key="21">
    <source>
        <dbReference type="SAM" id="MobiDB-lite"/>
    </source>
</evidence>
<keyword evidence="15" id="KW-0539">Nucleus</keyword>
<dbReference type="InterPro" id="IPR037218">
    <property type="entry name" value="PTPA_sf"/>
</dbReference>
<dbReference type="InterPro" id="IPR001261">
    <property type="entry name" value="ArgE/DapE_CS"/>
</dbReference>
<feature type="compositionally biased region" description="Polar residues" evidence="21">
    <location>
        <begin position="1439"/>
        <end position="1462"/>
    </location>
</feature>
<evidence type="ECO:0000256" key="7">
    <source>
        <dbReference type="ARBA" id="ARBA00022490"/>
    </source>
</evidence>
<proteinExistence type="inferred from homology"/>
<dbReference type="GO" id="GO:0008233">
    <property type="term" value="F:peptidase activity"/>
    <property type="evidence" value="ECO:0007669"/>
    <property type="project" value="UniProtKB-KW"/>
</dbReference>
<dbReference type="Proteomes" id="UP000327013">
    <property type="component" value="Chromosome 1"/>
</dbReference>
<dbReference type="PROSITE" id="PS50294">
    <property type="entry name" value="WD_REPEATS_REGION"/>
    <property type="match status" value="1"/>
</dbReference>
<dbReference type="GO" id="GO:0005737">
    <property type="term" value="C:cytoplasm"/>
    <property type="evidence" value="ECO:0007669"/>
    <property type="project" value="UniProtKB-SubCell"/>
</dbReference>
<keyword evidence="24" id="KW-1185">Reference proteome</keyword>
<keyword evidence="8 20" id="KW-0853">WD repeat</keyword>
<dbReference type="InterPro" id="IPR001680">
    <property type="entry name" value="WD40_rpt"/>
</dbReference>
<dbReference type="SUPFAM" id="SSF50978">
    <property type="entry name" value="WD40 repeat-like"/>
    <property type="match status" value="1"/>
</dbReference>
<feature type="domain" description="Peptidase M20 dimerisation" evidence="22">
    <location>
        <begin position="594"/>
        <end position="746"/>
    </location>
</feature>
<dbReference type="GO" id="GO:0019211">
    <property type="term" value="F:phosphatase activator activity"/>
    <property type="evidence" value="ECO:0007669"/>
    <property type="project" value="InterPro"/>
</dbReference>
<dbReference type="InterPro" id="IPR043170">
    <property type="entry name" value="PTPA_C_lid"/>
</dbReference>
<comment type="subcellular location">
    <subcellularLocation>
        <location evidence="3">Cytoplasm</location>
    </subcellularLocation>
    <subcellularLocation>
        <location evidence="2">Nucleus</location>
    </subcellularLocation>
</comment>
<sequence>MALQDGQRGVGAEARSRVGSRELRAVDLDNVEKNGSLDAVHRFRCERSVLALVVSDDKIFAGTQGGDLLVFDLQTFERIKDVKAHQASILGLCLSRNAQLLFACSGDRLLSVWDAKTLTHLASIYSLYDVGDIFCVSYSSRSKRVYLGAQNTSIQWCNITDLKSRRPVNPHSLPSYRQDRFFDSPGPFGIRTPRPPNSDLRTLDTSEDKYIEIDDNHIFQFAHYGYVYCTLLVQGNTLAQPADEEYLISGGGDGIVNIWALDSSNDGAIRKRASLDDGSEEGNSVLCMAIEGSFLYAGRSGGQVFIWDLETRQLLRRLKPHEDEVLSLSVGRGLLLAASVDGHVVKFNNRYEVLNKWQAHKGRILSSAFATVGGQNFFITGSNDDTIALWNINDCIPGHADESLASQEELVETLRQFVSFRTVSSDPNYRLDCRRGASFLRGLFKQFGASTSMLTVDAAYNPVVFARFRGKRSGSSRGKNVLFYGHYDVVPAHDKQKTWINDPFHLAGIDGYLYGRGASDNKGPIAAAIYAAAELSNSNALEGDVIFLIEGEEESGSRGFKETVTKHKGMVGHVDWILLANSYWLDDEVPCLTYGLRGVINATVEVASNEPDLHSGVDGSRLLDEPLKDLTSLVASLTGPRGRVEIPGFYDSGLPVSKAELRLYHDIVRTLLERNPDLGTPDSLKQSLMARWRDPSLTVHSFKTSGSEKSTIIPRQAQAAISMRLVPNQDVDNIGTTLIQYLEAQFKALGSKNRLSVSINHKAEPWLGDTNNAIFKSLERAVTAVWSGHEPHPRSNSITAVQTAAKSRHPAAPATSSTLASATSPTSPRVTAAPTQPLTRADVQPLSPPKTSRPRSKDGSQLTSAVTSAISDLSIEPGAPRKPLYIREGGSIPAIRFLEKEFDAPAAHLPCGQASDNAHLDNERLRVVNLLNARTIFRRVFGDLTVPDDVGRRYGTARWLLSQDSASVSSANEILAEALESRQTCQMPGELGPQKDAMRQRVQEEGPQKTAATISKDATPHIPRLIPVDPTAKHDFSEPTKKINEGEDIPTFLSSKAYGDILAWILQLNGAMFPRKQPVGGGAQAWEIGSPNIIVSPAVQKIASLLNQFSLAIEEAPPDTGPRRFGNVSFRKWYALVEERVDAQLRELQDVDKSALLDDDARKELRAYLMGGFGSAQRLDYGTGHELSFLAFLGALWKVGYFGYKTDGSEERSIVLGAIEPYLALVRRLILTYNLEPAGTHGVWGLDDHAFVPYIFGSAQLAPAITDTANIPQEGSLAGAPEPGDISKSNVVERERKTNMYFGAIGFINDVKKGPFWEHSPMLFDISGVNKGWAKINKGMIKMYIAEVLSKFPVMQHFPFGSLFQWEHDPAAVPPTASTHVQAQPPRQPHGGAAAQADPTAAGTPSTMAPWAKPSAGNRDKGETPPSTTTQPRGRYATTLPQRGPTTGTTSAPWANPGQQPPGTVVTDAAGGDKVPVTKAPWAK</sequence>
<dbReference type="PANTHER" id="PTHR43270:SF8">
    <property type="entry name" value="DI- AND TRIPEPTIDASE DUG2-RELATED"/>
    <property type="match status" value="1"/>
</dbReference>
<feature type="compositionally biased region" description="Low complexity" evidence="21">
    <location>
        <begin position="1391"/>
        <end position="1405"/>
    </location>
</feature>
<evidence type="ECO:0000256" key="1">
    <source>
        <dbReference type="ARBA" id="ARBA00000971"/>
    </source>
</evidence>
<organism evidence="23 24">
    <name type="scientific">Carpinus fangiana</name>
    <dbReference type="NCBI Taxonomy" id="176857"/>
    <lineage>
        <taxon>Eukaryota</taxon>
        <taxon>Viridiplantae</taxon>
        <taxon>Streptophyta</taxon>
        <taxon>Embryophyta</taxon>
        <taxon>Tracheophyta</taxon>
        <taxon>Spermatophyta</taxon>
        <taxon>Magnoliopsida</taxon>
        <taxon>eudicotyledons</taxon>
        <taxon>Gunneridae</taxon>
        <taxon>Pentapetalae</taxon>
        <taxon>rosids</taxon>
        <taxon>fabids</taxon>
        <taxon>Fagales</taxon>
        <taxon>Betulaceae</taxon>
        <taxon>Carpinus</taxon>
    </lineage>
</organism>
<dbReference type="GO" id="GO:0006751">
    <property type="term" value="P:glutathione catabolic process"/>
    <property type="evidence" value="ECO:0007669"/>
    <property type="project" value="TreeGrafter"/>
</dbReference>
<dbReference type="GO" id="GO:0005634">
    <property type="term" value="C:nucleus"/>
    <property type="evidence" value="ECO:0007669"/>
    <property type="project" value="UniProtKB-SubCell"/>
</dbReference>
<dbReference type="Pfam" id="PF01546">
    <property type="entry name" value="Peptidase_M20"/>
    <property type="match status" value="1"/>
</dbReference>
<dbReference type="SUPFAM" id="SSF53187">
    <property type="entry name" value="Zn-dependent exopeptidases"/>
    <property type="match status" value="1"/>
</dbReference>
<evidence type="ECO:0000313" key="23">
    <source>
        <dbReference type="EMBL" id="KAE7996969.1"/>
    </source>
</evidence>
<reference evidence="23 24" key="1">
    <citation type="submission" date="2019-06" db="EMBL/GenBank/DDBJ databases">
        <title>A chromosomal-level reference genome of Carpinus fangiana (Coryloideae, Betulaceae).</title>
        <authorList>
            <person name="Yang X."/>
            <person name="Wang Z."/>
            <person name="Zhang L."/>
            <person name="Hao G."/>
            <person name="Liu J."/>
            <person name="Yang Y."/>
        </authorList>
    </citation>
    <scope>NUCLEOTIDE SEQUENCE [LARGE SCALE GENOMIC DNA]</scope>
    <source>
        <strain evidence="23">Cfa_2016G</strain>
        <tissue evidence="23">Leaf</tissue>
    </source>
</reference>
<feature type="compositionally biased region" description="Basic and acidic residues" evidence="21">
    <location>
        <begin position="996"/>
        <end position="1007"/>
    </location>
</feature>
<dbReference type="Gene3D" id="1.20.120.1150">
    <property type="match status" value="1"/>
</dbReference>
<dbReference type="PROSITE" id="PS00758">
    <property type="entry name" value="ARGE_DAPE_CPG2_1"/>
    <property type="match status" value="1"/>
</dbReference>
<evidence type="ECO:0000256" key="12">
    <source>
        <dbReference type="ARBA" id="ARBA00022801"/>
    </source>
</evidence>
<dbReference type="EC" id="5.2.1.8" evidence="6"/>
<evidence type="ECO:0000256" key="5">
    <source>
        <dbReference type="ARBA" id="ARBA00011019"/>
    </source>
</evidence>
<dbReference type="SUPFAM" id="SSF140984">
    <property type="entry name" value="PTPA-like"/>
    <property type="match status" value="1"/>
</dbReference>
<keyword evidence="7" id="KW-0963">Cytoplasm</keyword>
<feature type="compositionally biased region" description="Basic and acidic residues" evidence="21">
    <location>
        <begin position="1031"/>
        <end position="1043"/>
    </location>
</feature>
<accession>A0A5N6QE69</accession>
<feature type="region of interest" description="Disordered" evidence="21">
    <location>
        <begin position="1374"/>
        <end position="1484"/>
    </location>
</feature>
<dbReference type="CDD" id="cd04087">
    <property type="entry name" value="PTPA"/>
    <property type="match status" value="1"/>
</dbReference>
<evidence type="ECO:0000256" key="20">
    <source>
        <dbReference type="PROSITE-ProRule" id="PRU00221"/>
    </source>
</evidence>
<dbReference type="Pfam" id="PF07687">
    <property type="entry name" value="M20_dimer"/>
    <property type="match status" value="1"/>
</dbReference>
<dbReference type="Gene3D" id="2.130.10.10">
    <property type="entry name" value="YVTN repeat-like/Quinoprotein amine dehydrogenase"/>
    <property type="match status" value="2"/>
</dbReference>
<dbReference type="InterPro" id="IPR011650">
    <property type="entry name" value="Peptidase_M20_dimer"/>
</dbReference>
<comment type="catalytic activity">
    <reaction evidence="1">
        <text>[protein]-peptidylproline (omega=180) = [protein]-peptidylproline (omega=0)</text>
        <dbReference type="Rhea" id="RHEA:16237"/>
        <dbReference type="Rhea" id="RHEA-COMP:10747"/>
        <dbReference type="Rhea" id="RHEA-COMP:10748"/>
        <dbReference type="ChEBI" id="CHEBI:83833"/>
        <dbReference type="ChEBI" id="CHEBI:83834"/>
        <dbReference type="EC" id="5.2.1.8"/>
    </reaction>
</comment>
<dbReference type="InterPro" id="IPR019775">
    <property type="entry name" value="WD40_repeat_CS"/>
</dbReference>
<evidence type="ECO:0000256" key="3">
    <source>
        <dbReference type="ARBA" id="ARBA00004496"/>
    </source>
</evidence>
<dbReference type="Pfam" id="PF03095">
    <property type="entry name" value="PTPA"/>
    <property type="match status" value="1"/>
</dbReference>
<dbReference type="PROSITE" id="PS50082">
    <property type="entry name" value="WD_REPEATS_2"/>
    <property type="match status" value="2"/>
</dbReference>
<comment type="similarity">
    <text evidence="5">Belongs to the PTPA-type PPIase family.</text>
</comment>
<dbReference type="Pfam" id="PF00400">
    <property type="entry name" value="WD40"/>
    <property type="match status" value="1"/>
</dbReference>
<keyword evidence="10" id="KW-0479">Metal-binding</keyword>
<keyword evidence="11" id="KW-0677">Repeat</keyword>
<dbReference type="GO" id="GO:0006508">
    <property type="term" value="P:proteolysis"/>
    <property type="evidence" value="ECO:0007669"/>
    <property type="project" value="UniProtKB-KW"/>
</dbReference>
<evidence type="ECO:0000256" key="2">
    <source>
        <dbReference type="ARBA" id="ARBA00004123"/>
    </source>
</evidence>
<evidence type="ECO:0000313" key="24">
    <source>
        <dbReference type="Proteomes" id="UP000327013"/>
    </source>
</evidence>
<dbReference type="GO" id="GO:0003755">
    <property type="term" value="F:peptidyl-prolyl cis-trans isomerase activity"/>
    <property type="evidence" value="ECO:0007669"/>
    <property type="project" value="UniProtKB-KW"/>
</dbReference>
<feature type="compositionally biased region" description="Polar residues" evidence="21">
    <location>
        <begin position="794"/>
        <end position="805"/>
    </location>
</feature>
<dbReference type="SMART" id="SM00320">
    <property type="entry name" value="WD40"/>
    <property type="match status" value="7"/>
</dbReference>
<feature type="region of interest" description="Disordered" evidence="21">
    <location>
        <begin position="786"/>
        <end position="865"/>
    </location>
</feature>
<dbReference type="FunFam" id="1.20.120.1150:FF:000003">
    <property type="entry name" value="Serine/threonine-protein phosphatase 2A activator"/>
    <property type="match status" value="1"/>
</dbReference>
<dbReference type="PROSITE" id="PS00678">
    <property type="entry name" value="WD_REPEATS_1"/>
    <property type="match status" value="1"/>
</dbReference>
<evidence type="ECO:0000256" key="14">
    <source>
        <dbReference type="ARBA" id="ARBA00023235"/>
    </source>
</evidence>
<keyword evidence="9" id="KW-0645">Protease</keyword>
<evidence type="ECO:0000256" key="4">
    <source>
        <dbReference type="ARBA" id="ARBA00006247"/>
    </source>
</evidence>
<feature type="repeat" description="WD" evidence="20">
    <location>
        <begin position="357"/>
        <end position="393"/>
    </location>
</feature>
<evidence type="ECO:0000256" key="17">
    <source>
        <dbReference type="ARBA" id="ARBA00040073"/>
    </source>
</evidence>
<evidence type="ECO:0000256" key="10">
    <source>
        <dbReference type="ARBA" id="ARBA00022723"/>
    </source>
</evidence>
<name>A0A5N6QE69_9ROSI</name>
<evidence type="ECO:0000256" key="6">
    <source>
        <dbReference type="ARBA" id="ARBA00013194"/>
    </source>
</evidence>
<evidence type="ECO:0000256" key="8">
    <source>
        <dbReference type="ARBA" id="ARBA00022574"/>
    </source>
</evidence>
<comment type="function">
    <text evidence="16">PPIases accelerate the folding of proteins. It catalyzes the cis-trans isomerization of proline imidic peptide bonds in oligopeptides. Acts as a regulatory subunit for PP2A-like phosphatases modulating their activity or substrate specificity, probably by inducing a conformational change in the catalytic subunit, a direct target of the PPIase. Can reactivate inactive phosphatase PP2A-phosphatase methylesterase complexes (PP2Ai) in presence of ATP and Mg(2+) by dissociating the inactive form from the complex.</text>
</comment>
<dbReference type="InterPro" id="IPR004327">
    <property type="entry name" value="Phstyr_phstse_ac"/>
</dbReference>
<evidence type="ECO:0000256" key="19">
    <source>
        <dbReference type="ARBA" id="ARBA00042528"/>
    </source>
</evidence>
<dbReference type="InterPro" id="IPR051458">
    <property type="entry name" value="Cyt/Met_Dipeptidase"/>
</dbReference>
<dbReference type="GO" id="GO:0046872">
    <property type="term" value="F:metal ion binding"/>
    <property type="evidence" value="ECO:0007669"/>
    <property type="project" value="UniProtKB-KW"/>
</dbReference>
<evidence type="ECO:0000259" key="22">
    <source>
        <dbReference type="Pfam" id="PF07687"/>
    </source>
</evidence>
<dbReference type="InterPro" id="IPR002933">
    <property type="entry name" value="Peptidase_M20"/>
</dbReference>
<dbReference type="Gene3D" id="3.40.630.10">
    <property type="entry name" value="Zn peptidases"/>
    <property type="match status" value="2"/>
</dbReference>
<evidence type="ECO:0000256" key="9">
    <source>
        <dbReference type="ARBA" id="ARBA00022670"/>
    </source>
</evidence>
<dbReference type="Gene3D" id="3.30.70.360">
    <property type="match status" value="1"/>
</dbReference>
<protein>
    <recommendedName>
        <fullName evidence="17">Serine/threonine-protein phosphatase 2A activator 1</fullName>
        <ecNumber evidence="6">5.2.1.8</ecNumber>
    </recommendedName>
    <alternativeName>
        <fullName evidence="18">Peptidyl-prolyl cis-trans isomerase PTPA-1</fullName>
    </alternativeName>
    <alternativeName>
        <fullName evidence="19">Phosphotyrosyl phosphatase activator 1</fullName>
    </alternativeName>
</protein>
<feature type="repeat" description="WD" evidence="20">
    <location>
        <begin position="82"/>
        <end position="123"/>
    </location>
</feature>
<keyword evidence="14" id="KW-0413">Isomerase</keyword>
<dbReference type="InterPro" id="IPR036322">
    <property type="entry name" value="WD40_repeat_dom_sf"/>
</dbReference>
<dbReference type="EMBL" id="CM017321">
    <property type="protein sequence ID" value="KAE7996969.1"/>
    <property type="molecule type" value="Genomic_DNA"/>
</dbReference>
<comment type="similarity">
    <text evidence="4">Belongs to the peptidase M20A family.</text>
</comment>
<dbReference type="OrthoDB" id="7832001at2759"/>
<evidence type="ECO:0000256" key="18">
    <source>
        <dbReference type="ARBA" id="ARBA00041577"/>
    </source>
</evidence>
<feature type="region of interest" description="Disordered" evidence="21">
    <location>
        <begin position="986"/>
        <end position="1043"/>
    </location>
</feature>
<keyword evidence="13" id="KW-0697">Rotamase</keyword>
<evidence type="ECO:0000256" key="16">
    <source>
        <dbReference type="ARBA" id="ARBA00025287"/>
    </source>
</evidence>
<dbReference type="InterPro" id="IPR015943">
    <property type="entry name" value="WD40/YVTN_repeat-like_dom_sf"/>
</dbReference>
<evidence type="ECO:0000256" key="13">
    <source>
        <dbReference type="ARBA" id="ARBA00023110"/>
    </source>
</evidence>
<dbReference type="PANTHER" id="PTHR43270">
    <property type="entry name" value="BETA-ALA-HIS DIPEPTIDASE"/>
    <property type="match status" value="1"/>
</dbReference>
<feature type="compositionally biased region" description="Low complexity" evidence="21">
    <location>
        <begin position="810"/>
        <end position="828"/>
    </location>
</feature>
<keyword evidence="12" id="KW-0378">Hydrolase</keyword>
<evidence type="ECO:0000256" key="15">
    <source>
        <dbReference type="ARBA" id="ARBA00023242"/>
    </source>
</evidence>
<evidence type="ECO:0000256" key="11">
    <source>
        <dbReference type="ARBA" id="ARBA00022737"/>
    </source>
</evidence>
<gene>
    <name evidence="23" type="ORF">FH972_001645</name>
</gene>